<accession>A0A6H1ZMS6</accession>
<evidence type="ECO:0000313" key="3">
    <source>
        <dbReference type="EMBL" id="QJA77038.1"/>
    </source>
</evidence>
<evidence type="ECO:0000313" key="1">
    <source>
        <dbReference type="EMBL" id="QJA48627.1"/>
    </source>
</evidence>
<organism evidence="1">
    <name type="scientific">viral metagenome</name>
    <dbReference type="NCBI Taxonomy" id="1070528"/>
    <lineage>
        <taxon>unclassified sequences</taxon>
        <taxon>metagenomes</taxon>
        <taxon>organismal metagenomes</taxon>
    </lineage>
</organism>
<protein>
    <submittedName>
        <fullName evidence="1">Uncharacterized protein</fullName>
    </submittedName>
</protein>
<evidence type="ECO:0000313" key="2">
    <source>
        <dbReference type="EMBL" id="QJA59286.1"/>
    </source>
</evidence>
<dbReference type="EMBL" id="MT142260">
    <property type="protein sequence ID" value="QJA77038.1"/>
    <property type="molecule type" value="Genomic_DNA"/>
</dbReference>
<evidence type="ECO:0000313" key="4">
    <source>
        <dbReference type="EMBL" id="QJH96023.1"/>
    </source>
</evidence>
<dbReference type="EMBL" id="MT141363">
    <property type="protein sequence ID" value="QJA59286.1"/>
    <property type="molecule type" value="Genomic_DNA"/>
</dbReference>
<dbReference type="AlphaFoldDB" id="A0A6H1ZMS6"/>
<name>A0A6H1ZMS6_9ZZZZ</name>
<reference evidence="1" key="1">
    <citation type="submission" date="2020-03" db="EMBL/GenBank/DDBJ databases">
        <title>The deep terrestrial virosphere.</title>
        <authorList>
            <person name="Holmfeldt K."/>
            <person name="Nilsson E."/>
            <person name="Simone D."/>
            <person name="Lopez-Fernandez M."/>
            <person name="Wu X."/>
            <person name="de Brujin I."/>
            <person name="Lundin D."/>
            <person name="Andersson A."/>
            <person name="Bertilsson S."/>
            <person name="Dopson M."/>
        </authorList>
    </citation>
    <scope>NUCLEOTIDE SEQUENCE</scope>
    <source>
        <strain evidence="3">MM415A01373</strain>
        <strain evidence="2">MM415B01317</strain>
        <strain evidence="1">TM448A01065</strain>
        <strain evidence="4">TM448B00595</strain>
    </source>
</reference>
<sequence length="94" mass="11234">MLSKAKEEFRCGSFRLHHELAFDEAIPSILFQLRFIPGKTYSEEQFDPNTKEHIWFQYYEGYSPKFEKARRGEPPLKYELKFLPSGEVSVERKK</sequence>
<proteinExistence type="predicted"/>
<dbReference type="EMBL" id="MT144093">
    <property type="protein sequence ID" value="QJA48627.1"/>
    <property type="molecule type" value="Genomic_DNA"/>
</dbReference>
<gene>
    <name evidence="3" type="ORF">MM415A01373_0004</name>
    <name evidence="2" type="ORF">MM415B01317_0018</name>
    <name evidence="1" type="ORF">TM448A01065_0011</name>
    <name evidence="4" type="ORF">TM448B00595_0013</name>
</gene>
<dbReference type="EMBL" id="MT144637">
    <property type="protein sequence ID" value="QJH96023.1"/>
    <property type="molecule type" value="Genomic_DNA"/>
</dbReference>